<evidence type="ECO:0000313" key="1">
    <source>
        <dbReference type="EMBL" id="MED6125564.1"/>
    </source>
</evidence>
<dbReference type="Proteomes" id="UP001341840">
    <property type="component" value="Unassembled WGS sequence"/>
</dbReference>
<accession>A0ABU6RNU4</accession>
<keyword evidence="2" id="KW-1185">Reference proteome</keyword>
<gene>
    <name evidence="1" type="ORF">PIB30_069667</name>
</gene>
<comment type="caution">
    <text evidence="1">The sequence shown here is derived from an EMBL/GenBank/DDBJ whole genome shotgun (WGS) entry which is preliminary data.</text>
</comment>
<evidence type="ECO:0000313" key="2">
    <source>
        <dbReference type="Proteomes" id="UP001341840"/>
    </source>
</evidence>
<name>A0ABU6RNU4_9FABA</name>
<sequence>DSIAWSFIPRGNDTHFTVVLLERFGALAENFTHHPGFSSSRATVLGLWNMDKSSMFSSLRTHSLWRKPGVYRMAPTQGLTHLFFRD</sequence>
<proteinExistence type="predicted"/>
<protein>
    <submittedName>
        <fullName evidence="1">Uncharacterized protein</fullName>
    </submittedName>
</protein>
<organism evidence="1 2">
    <name type="scientific">Stylosanthes scabra</name>
    <dbReference type="NCBI Taxonomy" id="79078"/>
    <lineage>
        <taxon>Eukaryota</taxon>
        <taxon>Viridiplantae</taxon>
        <taxon>Streptophyta</taxon>
        <taxon>Embryophyta</taxon>
        <taxon>Tracheophyta</taxon>
        <taxon>Spermatophyta</taxon>
        <taxon>Magnoliopsida</taxon>
        <taxon>eudicotyledons</taxon>
        <taxon>Gunneridae</taxon>
        <taxon>Pentapetalae</taxon>
        <taxon>rosids</taxon>
        <taxon>fabids</taxon>
        <taxon>Fabales</taxon>
        <taxon>Fabaceae</taxon>
        <taxon>Papilionoideae</taxon>
        <taxon>50 kb inversion clade</taxon>
        <taxon>dalbergioids sensu lato</taxon>
        <taxon>Dalbergieae</taxon>
        <taxon>Pterocarpus clade</taxon>
        <taxon>Stylosanthes</taxon>
    </lineage>
</organism>
<feature type="non-terminal residue" evidence="1">
    <location>
        <position position="1"/>
    </location>
</feature>
<reference evidence="1 2" key="1">
    <citation type="journal article" date="2023" name="Plants (Basel)">
        <title>Bridging the Gap: Combining Genomics and Transcriptomics Approaches to Understand Stylosanthes scabra, an Orphan Legume from the Brazilian Caatinga.</title>
        <authorList>
            <person name="Ferreira-Neto J.R.C."/>
            <person name="da Silva M.D."/>
            <person name="Binneck E."/>
            <person name="de Melo N.F."/>
            <person name="da Silva R.H."/>
            <person name="de Melo A.L.T.M."/>
            <person name="Pandolfi V."/>
            <person name="Bustamante F.O."/>
            <person name="Brasileiro-Vidal A.C."/>
            <person name="Benko-Iseppon A.M."/>
        </authorList>
    </citation>
    <scope>NUCLEOTIDE SEQUENCE [LARGE SCALE GENOMIC DNA]</scope>
    <source>
        <tissue evidence="1">Leaves</tissue>
    </source>
</reference>
<dbReference type="EMBL" id="JASCZI010030978">
    <property type="protein sequence ID" value="MED6125564.1"/>
    <property type="molecule type" value="Genomic_DNA"/>
</dbReference>